<evidence type="ECO:0000313" key="9">
    <source>
        <dbReference type="Proteomes" id="UP001054902"/>
    </source>
</evidence>
<evidence type="ECO:0000256" key="2">
    <source>
        <dbReference type="ARBA" id="ARBA00006779"/>
    </source>
</evidence>
<feature type="transmembrane region" description="Helical" evidence="6">
    <location>
        <begin position="272"/>
        <end position="288"/>
    </location>
</feature>
<proteinExistence type="inferred from homology"/>
<dbReference type="PANTHER" id="PTHR31142:SF3">
    <property type="entry name" value="THH1_TOM1_TOM3 DOMAIN-CONTAINING PROTEIN"/>
    <property type="match status" value="1"/>
</dbReference>
<protein>
    <recommendedName>
        <fullName evidence="7">THH1/TOM1/TOM3 domain-containing protein</fullName>
    </recommendedName>
</protein>
<evidence type="ECO:0000313" key="8">
    <source>
        <dbReference type="EMBL" id="GFH48366.1"/>
    </source>
</evidence>
<dbReference type="Proteomes" id="UP001054902">
    <property type="component" value="Unassembled WGS sequence"/>
</dbReference>
<keyword evidence="9" id="KW-1185">Reference proteome</keyword>
<dbReference type="EMBL" id="BLLK01000027">
    <property type="protein sequence ID" value="GFH48366.1"/>
    <property type="molecule type" value="Genomic_DNA"/>
</dbReference>
<keyword evidence="4 6" id="KW-1133">Transmembrane helix</keyword>
<dbReference type="PANTHER" id="PTHR31142">
    <property type="entry name" value="TOBAMOVIRUS MULTIPLICATION PROTEIN 1-LIKE ISOFORM X1"/>
    <property type="match status" value="1"/>
</dbReference>
<keyword evidence="3 6" id="KW-0812">Transmembrane</keyword>
<comment type="similarity">
    <text evidence="2">Belongs to the plant tobamovirus multiplication TOM1 protein family.</text>
</comment>
<dbReference type="InterPro" id="IPR040226">
    <property type="entry name" value="THH1/TOM1/TOM3"/>
</dbReference>
<feature type="transmembrane region" description="Helical" evidence="6">
    <location>
        <begin position="146"/>
        <end position="169"/>
    </location>
</feature>
<dbReference type="Pfam" id="PF06454">
    <property type="entry name" value="THH1_TOM1-3_dom"/>
    <property type="match status" value="1"/>
</dbReference>
<feature type="transmembrane region" description="Helical" evidence="6">
    <location>
        <begin position="231"/>
        <end position="252"/>
    </location>
</feature>
<evidence type="ECO:0000256" key="1">
    <source>
        <dbReference type="ARBA" id="ARBA00004127"/>
    </source>
</evidence>
<name>A0AAD3CNT5_9STRA</name>
<comment type="caution">
    <text evidence="8">The sequence shown here is derived from an EMBL/GenBank/DDBJ whole genome shotgun (WGS) entry which is preliminary data.</text>
</comment>
<feature type="transmembrane region" description="Helical" evidence="6">
    <location>
        <begin position="18"/>
        <end position="40"/>
    </location>
</feature>
<reference evidence="8 9" key="1">
    <citation type="journal article" date="2021" name="Sci. Rep.">
        <title>The genome of the diatom Chaetoceros tenuissimus carries an ancient integrated fragment of an extant virus.</title>
        <authorList>
            <person name="Hongo Y."/>
            <person name="Kimura K."/>
            <person name="Takaki Y."/>
            <person name="Yoshida Y."/>
            <person name="Baba S."/>
            <person name="Kobayashi G."/>
            <person name="Nagasaki K."/>
            <person name="Hano T."/>
            <person name="Tomaru Y."/>
        </authorList>
    </citation>
    <scope>NUCLEOTIDE SEQUENCE [LARGE SCALE GENOMIC DNA]</scope>
    <source>
        <strain evidence="8 9">NIES-3715</strain>
    </source>
</reference>
<evidence type="ECO:0000259" key="7">
    <source>
        <dbReference type="Pfam" id="PF06454"/>
    </source>
</evidence>
<dbReference type="InterPro" id="IPR009457">
    <property type="entry name" value="THH1/TOM1/TOM3_dom"/>
</dbReference>
<feature type="domain" description="THH1/TOM1/TOM3" evidence="7">
    <location>
        <begin position="21"/>
        <end position="289"/>
    </location>
</feature>
<keyword evidence="5 6" id="KW-0472">Membrane</keyword>
<comment type="subcellular location">
    <subcellularLocation>
        <location evidence="1">Endomembrane system</location>
        <topology evidence="1">Multi-pass membrane protein</topology>
    </subcellularLocation>
</comment>
<sequence>MTEDKHIPLVRDETQLEYISDFILGVAFTIIGIIAAQRMAWSRQQGGAETNVVTAFYSLILITSLFRAVWFLIPNSVLEPSYVPHAAMAFDPDHPSWVGGFLSEEMLTAGSLSLFSIFILILVYWADILKKYFQPGTQRSRPMTTFLHIVAFLIAIELLSAALFLLRFYSSEGMILVNSILLSIVSIICVVEITIFSHKFRTVLQTLGAINQVSTESQVKRIVWITVTGNLFFFTRAFIETIFAVMLITYWHKNGTVQEVFSHPLWDTYMCLKHWSEVIILALMLYILQSRFTTNGEAKSNGEYQSVPDEDEKEVVGENIVV</sequence>
<dbReference type="AlphaFoldDB" id="A0AAD3CNT5"/>
<evidence type="ECO:0000256" key="5">
    <source>
        <dbReference type="ARBA" id="ARBA00023136"/>
    </source>
</evidence>
<accession>A0AAD3CNT5</accession>
<evidence type="ECO:0000256" key="3">
    <source>
        <dbReference type="ARBA" id="ARBA00022692"/>
    </source>
</evidence>
<feature type="transmembrane region" description="Helical" evidence="6">
    <location>
        <begin position="52"/>
        <end position="73"/>
    </location>
</feature>
<dbReference type="GO" id="GO:0012505">
    <property type="term" value="C:endomembrane system"/>
    <property type="evidence" value="ECO:0007669"/>
    <property type="project" value="UniProtKB-SubCell"/>
</dbReference>
<organism evidence="8 9">
    <name type="scientific">Chaetoceros tenuissimus</name>
    <dbReference type="NCBI Taxonomy" id="426638"/>
    <lineage>
        <taxon>Eukaryota</taxon>
        <taxon>Sar</taxon>
        <taxon>Stramenopiles</taxon>
        <taxon>Ochrophyta</taxon>
        <taxon>Bacillariophyta</taxon>
        <taxon>Coscinodiscophyceae</taxon>
        <taxon>Chaetocerotophycidae</taxon>
        <taxon>Chaetocerotales</taxon>
        <taxon>Chaetocerotaceae</taxon>
        <taxon>Chaetoceros</taxon>
    </lineage>
</organism>
<feature type="transmembrane region" description="Helical" evidence="6">
    <location>
        <begin position="175"/>
        <end position="196"/>
    </location>
</feature>
<gene>
    <name evidence="8" type="ORF">CTEN210_04842</name>
</gene>
<evidence type="ECO:0000256" key="4">
    <source>
        <dbReference type="ARBA" id="ARBA00022989"/>
    </source>
</evidence>
<feature type="transmembrane region" description="Helical" evidence="6">
    <location>
        <begin position="106"/>
        <end position="125"/>
    </location>
</feature>
<evidence type="ECO:0000256" key="6">
    <source>
        <dbReference type="SAM" id="Phobius"/>
    </source>
</evidence>